<keyword evidence="3" id="KW-1185">Reference proteome</keyword>
<feature type="coiled-coil region" evidence="1">
    <location>
        <begin position="219"/>
        <end position="246"/>
    </location>
</feature>
<reference evidence="2 3" key="1">
    <citation type="submission" date="2016-04" db="EMBL/GenBank/DDBJ databases">
        <title>Multiple horizontal gene transfer events from other fungi enriched the ability of the initially mycotrophic fungus Trichoderma (Ascomycota) to feed on dead plant biomass.</title>
        <authorList>
            <person name="Atanasova L."/>
            <person name="Chenthamara K."/>
            <person name="Zhang J."/>
            <person name="Grujic M."/>
            <person name="Henrissat B."/>
            <person name="Kuo A."/>
            <person name="Aertz A."/>
            <person name="Salamov A."/>
            <person name="Lipzen A."/>
            <person name="Labutti K."/>
            <person name="Barry K."/>
            <person name="Miao Y."/>
            <person name="Rahimi M.J."/>
            <person name="Shen Q."/>
            <person name="Grigoriev I.V."/>
            <person name="Kubicek C.P."/>
            <person name="Druzhinina I.S."/>
        </authorList>
    </citation>
    <scope>NUCLEOTIDE SEQUENCE [LARGE SCALE GENOMIC DNA]</scope>
    <source>
        <strain evidence="2 3">NJAU 4742</strain>
    </source>
</reference>
<dbReference type="EMBL" id="LVVK01000005">
    <property type="protein sequence ID" value="OPB45572.1"/>
    <property type="molecule type" value="Genomic_DNA"/>
</dbReference>
<organism evidence="2 3">
    <name type="scientific">Trichoderma guizhouense</name>
    <dbReference type="NCBI Taxonomy" id="1491466"/>
    <lineage>
        <taxon>Eukaryota</taxon>
        <taxon>Fungi</taxon>
        <taxon>Dikarya</taxon>
        <taxon>Ascomycota</taxon>
        <taxon>Pezizomycotina</taxon>
        <taxon>Sordariomycetes</taxon>
        <taxon>Hypocreomycetidae</taxon>
        <taxon>Hypocreales</taxon>
        <taxon>Hypocreaceae</taxon>
        <taxon>Trichoderma</taxon>
    </lineage>
</organism>
<evidence type="ECO:0000256" key="1">
    <source>
        <dbReference type="SAM" id="Coils"/>
    </source>
</evidence>
<dbReference type="OrthoDB" id="4896255at2759"/>
<evidence type="ECO:0000313" key="3">
    <source>
        <dbReference type="Proteomes" id="UP000191004"/>
    </source>
</evidence>
<protein>
    <submittedName>
        <fullName evidence="2">Uncharacterized protein</fullName>
    </submittedName>
</protein>
<dbReference type="AlphaFoldDB" id="A0A1T3CWX3"/>
<comment type="caution">
    <text evidence="2">The sequence shown here is derived from an EMBL/GenBank/DDBJ whole genome shotgun (WGS) entry which is preliminary data.</text>
</comment>
<feature type="coiled-coil region" evidence="1">
    <location>
        <begin position="141"/>
        <end position="168"/>
    </location>
</feature>
<dbReference type="Proteomes" id="UP000191004">
    <property type="component" value="Unassembled WGS sequence"/>
</dbReference>
<dbReference type="Gene3D" id="1.20.1170.10">
    <property type="match status" value="1"/>
</dbReference>
<evidence type="ECO:0000313" key="2">
    <source>
        <dbReference type="EMBL" id="OPB45572.1"/>
    </source>
</evidence>
<proteinExistence type="predicted"/>
<gene>
    <name evidence="2" type="ORF">A0O28_0077820</name>
</gene>
<sequence length="374" mass="40726">MENTILAHRQSLAEMRTELDGLDAALTVGAATKRSETISCALKVGTDSLYDLSALISGDFELTHDDGPLKVALDRLVATFDHITELADSQLAEVGRLHSDAIELRNAKLRPLQDKLDESKSEIEAQLTRNREAITATSNTVNVLQESVDTMNRAHRSLQDKLSEAERVHEGVNIAVSILIPIWGIVGLIDPNASPGAVFNLRNCVNEARDALHREKTALEKAGESLKSERQQQGELENQVSRLQAMLSEIIPLENQVTATVEKTDILQQAIIVVKQQLAVAAQRAAQLSNTVLITAHASSTKQEICTGILDIAEQVPLDFRNSNEMKLLLNELLSSYGGAVVPAAIESRANELLGVAAKYPSIDWHPTEVVTNS</sequence>
<name>A0A1T3CWX3_9HYPO</name>
<accession>A0A1T3CWX3</accession>
<keyword evidence="1" id="KW-0175">Coiled coil</keyword>